<dbReference type="OrthoDB" id="9122127at2"/>
<evidence type="ECO:0000256" key="1">
    <source>
        <dbReference type="ARBA" id="ARBA00038283"/>
    </source>
</evidence>
<protein>
    <submittedName>
        <fullName evidence="3">Initiator Replication protein</fullName>
    </submittedName>
</protein>
<evidence type="ECO:0000313" key="3">
    <source>
        <dbReference type="EMBL" id="SHG89622.1"/>
    </source>
</evidence>
<name>A0A1M5NJD6_9GAMM</name>
<dbReference type="GO" id="GO:0006270">
    <property type="term" value="P:DNA replication initiation"/>
    <property type="evidence" value="ECO:0007669"/>
    <property type="project" value="InterPro"/>
</dbReference>
<dbReference type="SUPFAM" id="SSF46785">
    <property type="entry name" value="Winged helix' DNA-binding domain"/>
    <property type="match status" value="2"/>
</dbReference>
<dbReference type="Proteomes" id="UP000184517">
    <property type="component" value="Unassembled WGS sequence"/>
</dbReference>
<reference evidence="4" key="1">
    <citation type="submission" date="2016-11" db="EMBL/GenBank/DDBJ databases">
        <authorList>
            <person name="Varghese N."/>
            <person name="Submissions S."/>
        </authorList>
    </citation>
    <scope>NUCLEOTIDE SEQUENCE [LARGE SCALE GENOMIC DNA]</scope>
    <source>
        <strain evidence="4">DSM 16579</strain>
    </source>
</reference>
<dbReference type="Pfam" id="PF21205">
    <property type="entry name" value="Rep3_C"/>
    <property type="match status" value="1"/>
</dbReference>
<dbReference type="GO" id="GO:0003887">
    <property type="term" value="F:DNA-directed DNA polymerase activity"/>
    <property type="evidence" value="ECO:0007669"/>
    <property type="project" value="InterPro"/>
</dbReference>
<keyword evidence="4" id="KW-1185">Reference proteome</keyword>
<dbReference type="InterPro" id="IPR036388">
    <property type="entry name" value="WH-like_DNA-bd_sf"/>
</dbReference>
<accession>A0A1M5NJD6</accession>
<proteinExistence type="inferred from homology"/>
<dbReference type="RefSeq" id="WP_072842469.1">
    <property type="nucleotide sequence ID" value="NZ_FQVF01000041.1"/>
</dbReference>
<dbReference type="AlphaFoldDB" id="A0A1M5NJD6"/>
<comment type="similarity">
    <text evidence="1">Belongs to the initiator RepB protein family.</text>
</comment>
<evidence type="ECO:0000259" key="2">
    <source>
        <dbReference type="Pfam" id="PF01051"/>
    </source>
</evidence>
<sequence length="462" mass="52600">MIGENEVLEGTLEHDGTEIDCVKNVTPELALKNDLVIYKDNALVWGRFDLSKVELKIVNALIALINPLEPFKKQNQWNFTKADLENLGVSSIGNLHRHIDEITTNLQSQIIRLPMKDKDGKQIDDGKSFEKVNLFYKSKWDDKEKIASFSFHPELEPYLINLKGHFTKYHLHHVQGMESQYGIRLYELLRSIYSLEKVKKGNFSISLPLSYDKLREVLELGDKYPRFSNFHTRVLQPAVDDLNTTDIDVKYSFPDRLTPKSTAKVKTIVFTITTKFGYHPTKIVKGSLVPIEGENEVRLSVKRQLNLFFKSSVSDRLIATYGVTRCLSNMKLLSAEDSATKIKNAAGWLNKAIEEDYANSDTGADLVDLLKVSTETDVHKKRFLEEQLMPIWPSLESEEQRDFLQHRFDQGAVAVRFAQYYAASLSGNIPAPAIQVKTVNAKADRDAVNAELTNLLNTDWAF</sequence>
<feature type="domain" description="Initiator Rep protein WH1" evidence="2">
    <location>
        <begin position="37"/>
        <end position="189"/>
    </location>
</feature>
<gene>
    <name evidence="3" type="ORF">SAMN02745753_04669</name>
</gene>
<dbReference type="EMBL" id="FQVF01000041">
    <property type="protein sequence ID" value="SHG89622.1"/>
    <property type="molecule type" value="Genomic_DNA"/>
</dbReference>
<dbReference type="InterPro" id="IPR000525">
    <property type="entry name" value="Initiator_Rep_WH1"/>
</dbReference>
<evidence type="ECO:0000313" key="4">
    <source>
        <dbReference type="Proteomes" id="UP000184517"/>
    </source>
</evidence>
<dbReference type="Pfam" id="PF01051">
    <property type="entry name" value="Rep3_N"/>
    <property type="match status" value="1"/>
</dbReference>
<dbReference type="InterPro" id="IPR036390">
    <property type="entry name" value="WH_DNA-bd_sf"/>
</dbReference>
<organism evidence="3 4">
    <name type="scientific">Marinomonas polaris DSM 16579</name>
    <dbReference type="NCBI Taxonomy" id="1122206"/>
    <lineage>
        <taxon>Bacteria</taxon>
        <taxon>Pseudomonadati</taxon>
        <taxon>Pseudomonadota</taxon>
        <taxon>Gammaproteobacteria</taxon>
        <taxon>Oceanospirillales</taxon>
        <taxon>Oceanospirillaceae</taxon>
        <taxon>Marinomonas</taxon>
    </lineage>
</organism>
<dbReference type="Gene3D" id="1.10.10.10">
    <property type="entry name" value="Winged helix-like DNA-binding domain superfamily/Winged helix DNA-binding domain"/>
    <property type="match status" value="2"/>
</dbReference>